<protein>
    <recommendedName>
        <fullName evidence="2">DNA-directed DNA polymerase</fullName>
        <ecNumber evidence="2">2.7.7.7</ecNumber>
    </recommendedName>
</protein>
<evidence type="ECO:0000256" key="1">
    <source>
        <dbReference type="ARBA" id="ARBA00005755"/>
    </source>
</evidence>
<comment type="catalytic activity">
    <reaction evidence="11">
        <text>DNA(n) + a 2'-deoxyribonucleoside 5'-triphosphate = DNA(n+1) + diphosphate</text>
        <dbReference type="Rhea" id="RHEA:22508"/>
        <dbReference type="Rhea" id="RHEA-COMP:17339"/>
        <dbReference type="Rhea" id="RHEA-COMP:17340"/>
        <dbReference type="ChEBI" id="CHEBI:33019"/>
        <dbReference type="ChEBI" id="CHEBI:61560"/>
        <dbReference type="ChEBI" id="CHEBI:173112"/>
        <dbReference type="EC" id="2.7.7.7"/>
    </reaction>
</comment>
<evidence type="ECO:0000256" key="6">
    <source>
        <dbReference type="ARBA" id="ARBA00022722"/>
    </source>
</evidence>
<dbReference type="EMBL" id="BK015163">
    <property type="protein sequence ID" value="DAD93585.1"/>
    <property type="molecule type" value="Genomic_DNA"/>
</dbReference>
<evidence type="ECO:0000256" key="2">
    <source>
        <dbReference type="ARBA" id="ARBA00012417"/>
    </source>
</evidence>
<dbReference type="Gene3D" id="3.30.420.10">
    <property type="entry name" value="Ribonuclease H-like superfamily/Ribonuclease H"/>
    <property type="match status" value="1"/>
</dbReference>
<dbReference type="SUPFAM" id="SSF53098">
    <property type="entry name" value="Ribonuclease H-like"/>
    <property type="match status" value="1"/>
</dbReference>
<feature type="domain" description="DNA-directed DNA polymerase family B mitochondria/virus" evidence="12">
    <location>
        <begin position="186"/>
        <end position="479"/>
    </location>
</feature>
<keyword evidence="3" id="KW-0808">Transferase</keyword>
<organism evidence="13">
    <name type="scientific">Podoviridae sp. ctKzN3</name>
    <dbReference type="NCBI Taxonomy" id="2826553"/>
    <lineage>
        <taxon>Viruses</taxon>
        <taxon>Duplodnaviria</taxon>
        <taxon>Heunggongvirae</taxon>
        <taxon>Uroviricota</taxon>
        <taxon>Caudoviricetes</taxon>
    </lineage>
</organism>
<dbReference type="InterPro" id="IPR043502">
    <property type="entry name" value="DNA/RNA_pol_sf"/>
</dbReference>
<keyword evidence="4" id="KW-0548">Nucleotidyltransferase</keyword>
<dbReference type="GO" id="GO:0016787">
    <property type="term" value="F:hydrolase activity"/>
    <property type="evidence" value="ECO:0007669"/>
    <property type="project" value="UniProtKB-KW"/>
</dbReference>
<evidence type="ECO:0000256" key="7">
    <source>
        <dbReference type="ARBA" id="ARBA00022801"/>
    </source>
</evidence>
<evidence type="ECO:0000259" key="12">
    <source>
        <dbReference type="Pfam" id="PF03175"/>
    </source>
</evidence>
<evidence type="ECO:0000256" key="5">
    <source>
        <dbReference type="ARBA" id="ARBA00022705"/>
    </source>
</evidence>
<evidence type="ECO:0000256" key="11">
    <source>
        <dbReference type="ARBA" id="ARBA00049244"/>
    </source>
</evidence>
<accession>A0A8S5NG00</accession>
<keyword evidence="6" id="KW-0540">Nuclease</keyword>
<keyword evidence="8" id="KW-0239">DNA-directed DNA polymerase</keyword>
<dbReference type="InterPro" id="IPR012337">
    <property type="entry name" value="RNaseH-like_sf"/>
</dbReference>
<keyword evidence="10" id="KW-0238">DNA-binding</keyword>
<dbReference type="InterPro" id="IPR004868">
    <property type="entry name" value="DNA-dir_DNA_pol_B_mt/vir"/>
</dbReference>
<evidence type="ECO:0000256" key="8">
    <source>
        <dbReference type="ARBA" id="ARBA00022932"/>
    </source>
</evidence>
<evidence type="ECO:0000256" key="3">
    <source>
        <dbReference type="ARBA" id="ARBA00022679"/>
    </source>
</evidence>
<comment type="similarity">
    <text evidence="1">Belongs to the DNA polymerase type-B family.</text>
</comment>
<dbReference type="InterPro" id="IPR036397">
    <property type="entry name" value="RNaseH_sf"/>
</dbReference>
<dbReference type="GO" id="GO:0039693">
    <property type="term" value="P:viral DNA genome replication"/>
    <property type="evidence" value="ECO:0007669"/>
    <property type="project" value="UniProtKB-KW"/>
</dbReference>
<keyword evidence="5" id="KW-0235">DNA replication</keyword>
<dbReference type="GO" id="GO:0004518">
    <property type="term" value="F:nuclease activity"/>
    <property type="evidence" value="ECO:0007669"/>
    <property type="project" value="UniProtKB-KW"/>
</dbReference>
<name>A0A8S5NG00_9CAUD</name>
<evidence type="ECO:0000256" key="9">
    <source>
        <dbReference type="ARBA" id="ARBA00023109"/>
    </source>
</evidence>
<evidence type="ECO:0000313" key="13">
    <source>
        <dbReference type="EMBL" id="DAD93585.1"/>
    </source>
</evidence>
<dbReference type="Pfam" id="PF03175">
    <property type="entry name" value="DNA_pol_B_2"/>
    <property type="match status" value="1"/>
</dbReference>
<dbReference type="GO" id="GO:0006260">
    <property type="term" value="P:DNA replication"/>
    <property type="evidence" value="ECO:0007669"/>
    <property type="project" value="UniProtKB-KW"/>
</dbReference>
<dbReference type="GO" id="GO:0003677">
    <property type="term" value="F:DNA binding"/>
    <property type="evidence" value="ECO:0007669"/>
    <property type="project" value="UniProtKB-KW"/>
</dbReference>
<dbReference type="EC" id="2.7.7.7" evidence="2"/>
<evidence type="ECO:0000256" key="10">
    <source>
        <dbReference type="ARBA" id="ARBA00023125"/>
    </source>
</evidence>
<proteinExistence type="inferred from homology"/>
<dbReference type="Gene3D" id="3.90.1600.10">
    <property type="entry name" value="Palm domain of DNA polymerase"/>
    <property type="match status" value="2"/>
</dbReference>
<reference evidence="13" key="1">
    <citation type="journal article" date="2021" name="Proc. Natl. Acad. Sci. U.S.A.">
        <title>A Catalog of Tens of Thousands of Viruses from Human Metagenomes Reveals Hidden Associations with Chronic Diseases.</title>
        <authorList>
            <person name="Tisza M.J."/>
            <person name="Buck C.B."/>
        </authorList>
    </citation>
    <scope>NUCLEOTIDE SEQUENCE</scope>
    <source>
        <strain evidence="13">CtKzN3</strain>
    </source>
</reference>
<evidence type="ECO:0000256" key="4">
    <source>
        <dbReference type="ARBA" id="ARBA00022695"/>
    </source>
</evidence>
<dbReference type="GO" id="GO:0000166">
    <property type="term" value="F:nucleotide binding"/>
    <property type="evidence" value="ECO:0007669"/>
    <property type="project" value="InterPro"/>
</dbReference>
<dbReference type="InterPro" id="IPR023211">
    <property type="entry name" value="DNA_pol_palm_dom_sf"/>
</dbReference>
<keyword evidence="7" id="KW-0378">Hydrolase</keyword>
<dbReference type="SUPFAM" id="SSF56672">
    <property type="entry name" value="DNA/RNA polymerases"/>
    <property type="match status" value="1"/>
</dbReference>
<keyword evidence="9" id="KW-1194">Viral DNA replication</keyword>
<sequence>MKMLSFLMQDSLVQVSSSNTGDVDKDLIVSRLNYIKSQENFEWVYSHKVHYLNIPISFDIETSSFYEGVAKKAIMYIWTCNVNGTTFIGRTWKQFTQLLDIMSEVFELIKYNKRCLIYVHNLEYEFQFMRKWFDWHDIFADDKRQPLYAVTKGGVEFRCSYRLSGYSLAKLADELRYYKTQKMVGDLDYSLIRHSNTPLTDKELKYCTQDTQVVVCYIQEEIDKNGDIAHIPYTKTGYVRRYCQDECLAIHKQNDDVSRLKGLKYRDVMQSLTLTYDQYKMCKAGFQGGFTHANINYVNETLHDVGSIDFTSSYPFTMMAQYFPMSSPREVEVHDMKDLEFYLASYCCLFEVQFINLKPLTTIENPISSSRCSYLEGYHINNGRVIDAKILETTITELDFDIYRNFYTWDGIKIGKFLVFYRGYLPTNLVKCLVKFYKDKTTLKGVVGQEEEYLQGKAMLNSAYGMAVTDIVRDDLEYHQEMYADEWQVGSETPVSQLNRYNKNPSRFLYYPWGVWVTAHARHNLFKGIKAFGSDYVYSDTDSIKAINMDRHQDFIKNYNLHVREQLEKAADFHGIPMSDFEPETIKGEKKLIGVWDYEGTYDKFKTLGAKRYLVQKGKDIEFTVAGVNKKAIKEYMLETYGLDGVFDAFTRSLDIPAGRTGKLTHTYIDREWQGEVVDYLGEKFPYFEKSSIHLEPAPFKISMLDAFWDYMCGIKQKEK</sequence>
<dbReference type="GO" id="GO:0003887">
    <property type="term" value="F:DNA-directed DNA polymerase activity"/>
    <property type="evidence" value="ECO:0007669"/>
    <property type="project" value="UniProtKB-KW"/>
</dbReference>